<evidence type="ECO:0000256" key="7">
    <source>
        <dbReference type="ARBA" id="ARBA00029745"/>
    </source>
</evidence>
<dbReference type="Proteomes" id="UP000078003">
    <property type="component" value="Unassembled WGS sequence"/>
</dbReference>
<accession>A0A1A9RIQ5</accession>
<evidence type="ECO:0000256" key="11">
    <source>
        <dbReference type="ARBA" id="ARBA00049878"/>
    </source>
</evidence>
<protein>
    <recommendedName>
        <fullName evidence="4">Molybdopterin synthase catalytic subunit</fullName>
        <ecNumber evidence="3">2.8.1.12</ecNumber>
    </recommendedName>
    <alternativeName>
        <fullName evidence="9">MPT synthase subunit 2</fullName>
    </alternativeName>
    <alternativeName>
        <fullName evidence="7">Molybdenum cofactor biosynthesis protein E</fullName>
    </alternativeName>
    <alternativeName>
        <fullName evidence="8">Molybdopterin-converting factor large subunit</fullName>
    </alternativeName>
    <alternativeName>
        <fullName evidence="10">Molybdopterin-converting factor subunit 2</fullName>
    </alternativeName>
</protein>
<dbReference type="Gene3D" id="3.90.1170.40">
    <property type="entry name" value="Molybdopterin biosynthesis MoaE subunit"/>
    <property type="match status" value="1"/>
</dbReference>
<comment type="caution">
    <text evidence="12">The sequence shown here is derived from an EMBL/GenBank/DDBJ whole genome shotgun (WGS) entry which is preliminary data.</text>
</comment>
<dbReference type="InterPro" id="IPR003448">
    <property type="entry name" value="Mopterin_biosynth_MoaE"/>
</dbReference>
<evidence type="ECO:0000256" key="2">
    <source>
        <dbReference type="ARBA" id="ARBA00005426"/>
    </source>
</evidence>
<evidence type="ECO:0000313" key="12">
    <source>
        <dbReference type="EMBL" id="OAM18205.1"/>
    </source>
</evidence>
<evidence type="ECO:0000256" key="10">
    <source>
        <dbReference type="ARBA" id="ARBA00032474"/>
    </source>
</evidence>
<dbReference type="UniPathway" id="UPA00344"/>
<evidence type="ECO:0000256" key="6">
    <source>
        <dbReference type="ARBA" id="ARBA00026066"/>
    </source>
</evidence>
<dbReference type="RefSeq" id="WP_064083997.1">
    <property type="nucleotide sequence ID" value="NZ_LXSF01000001.1"/>
</dbReference>
<dbReference type="PANTHER" id="PTHR23404">
    <property type="entry name" value="MOLYBDOPTERIN SYNTHASE RELATED"/>
    <property type="match status" value="1"/>
</dbReference>
<comment type="similarity">
    <text evidence="2">Belongs to the MoaE family.</text>
</comment>
<reference evidence="13" key="1">
    <citation type="submission" date="2016-05" db="EMBL/GenBank/DDBJ databases">
        <title>Draft genome of Corynebacterium afermentans subsp. afermentans LCDC 88199T.</title>
        <authorList>
            <person name="Bernier A.-M."/>
            <person name="Bernard K."/>
        </authorList>
    </citation>
    <scope>NUCLEOTIDE SEQUENCE [LARGE SCALE GENOMIC DNA]</scope>
    <source>
        <strain evidence="13">NML01-0328</strain>
    </source>
</reference>
<evidence type="ECO:0000256" key="9">
    <source>
        <dbReference type="ARBA" id="ARBA00030781"/>
    </source>
</evidence>
<dbReference type="InterPro" id="IPR036563">
    <property type="entry name" value="MoaE_sf"/>
</dbReference>
<dbReference type="AlphaFoldDB" id="A0A1A9RIQ5"/>
<name>A0A1A9RIQ5_EIKCO</name>
<evidence type="ECO:0000256" key="5">
    <source>
        <dbReference type="ARBA" id="ARBA00023150"/>
    </source>
</evidence>
<dbReference type="EMBL" id="LXSF01000001">
    <property type="protein sequence ID" value="OAM18205.1"/>
    <property type="molecule type" value="Genomic_DNA"/>
</dbReference>
<comment type="pathway">
    <text evidence="1">Cofactor biosynthesis; molybdopterin biosynthesis.</text>
</comment>
<sequence>MFDLTEQAIDSQALRQQLLNNEQCGAFLNFEGWVRRQNDGQRVDYLVYSVYEELARRQGQAVIEEAKRRFGLEAAVCVHRYGRLEVGDMAVWVGVTAGHRDMAFAGCRYIIDTVKAEVPIWKQEFYSDQVVAAWLDNQAADAKRQLLK</sequence>
<dbReference type="CDD" id="cd00756">
    <property type="entry name" value="MoaE"/>
    <property type="match status" value="1"/>
</dbReference>
<keyword evidence="5" id="KW-0501">Molybdenum cofactor biosynthesis</keyword>
<evidence type="ECO:0000313" key="13">
    <source>
        <dbReference type="Proteomes" id="UP000078003"/>
    </source>
</evidence>
<dbReference type="SUPFAM" id="SSF54690">
    <property type="entry name" value="Molybdopterin synthase subunit MoaE"/>
    <property type="match status" value="1"/>
</dbReference>
<evidence type="ECO:0000256" key="8">
    <source>
        <dbReference type="ARBA" id="ARBA00030407"/>
    </source>
</evidence>
<dbReference type="Pfam" id="PF02391">
    <property type="entry name" value="MoaE"/>
    <property type="match status" value="1"/>
</dbReference>
<evidence type="ECO:0000256" key="4">
    <source>
        <dbReference type="ARBA" id="ARBA00013858"/>
    </source>
</evidence>
<evidence type="ECO:0000256" key="3">
    <source>
        <dbReference type="ARBA" id="ARBA00011950"/>
    </source>
</evidence>
<dbReference type="EC" id="2.8.1.12" evidence="3"/>
<dbReference type="GO" id="GO:0006777">
    <property type="term" value="P:Mo-molybdopterin cofactor biosynthetic process"/>
    <property type="evidence" value="ECO:0007669"/>
    <property type="project" value="UniProtKB-KW"/>
</dbReference>
<organism evidence="12 13">
    <name type="scientific">Eikenella corrodens</name>
    <dbReference type="NCBI Taxonomy" id="539"/>
    <lineage>
        <taxon>Bacteria</taxon>
        <taxon>Pseudomonadati</taxon>
        <taxon>Pseudomonadota</taxon>
        <taxon>Betaproteobacteria</taxon>
        <taxon>Neisseriales</taxon>
        <taxon>Neisseriaceae</taxon>
        <taxon>Eikenella</taxon>
    </lineage>
</organism>
<comment type="catalytic activity">
    <reaction evidence="11">
        <text>2 [molybdopterin-synthase sulfur-carrier protein]-C-terminal-Gly-aminoethanethioate + cyclic pyranopterin phosphate + H2O = molybdopterin + 2 [molybdopterin-synthase sulfur-carrier protein]-C-terminal Gly-Gly + 2 H(+)</text>
        <dbReference type="Rhea" id="RHEA:26333"/>
        <dbReference type="Rhea" id="RHEA-COMP:12202"/>
        <dbReference type="Rhea" id="RHEA-COMP:19907"/>
        <dbReference type="ChEBI" id="CHEBI:15377"/>
        <dbReference type="ChEBI" id="CHEBI:15378"/>
        <dbReference type="ChEBI" id="CHEBI:58698"/>
        <dbReference type="ChEBI" id="CHEBI:59648"/>
        <dbReference type="ChEBI" id="CHEBI:90778"/>
        <dbReference type="ChEBI" id="CHEBI:232372"/>
        <dbReference type="EC" id="2.8.1.12"/>
    </reaction>
</comment>
<dbReference type="GO" id="GO:0030366">
    <property type="term" value="F:molybdopterin synthase activity"/>
    <property type="evidence" value="ECO:0007669"/>
    <property type="project" value="UniProtKB-EC"/>
</dbReference>
<proteinExistence type="inferred from homology"/>
<gene>
    <name evidence="12" type="ORF">A7P85_00530</name>
</gene>
<comment type="subunit">
    <text evidence="6">Heterotetramer of 2 MoaD subunits and 2 MoaE subunits. Also stable as homodimer. The enzyme changes between these two forms during catalysis.</text>
</comment>
<evidence type="ECO:0000256" key="1">
    <source>
        <dbReference type="ARBA" id="ARBA00005046"/>
    </source>
</evidence>